<keyword evidence="2" id="KW-0812">Transmembrane</keyword>
<dbReference type="KEGG" id="tcd:AAIA72_10955"/>
<dbReference type="Pfam" id="PF11666">
    <property type="entry name" value="DUF2933"/>
    <property type="match status" value="1"/>
</dbReference>
<feature type="compositionally biased region" description="Basic and acidic residues" evidence="1">
    <location>
        <begin position="59"/>
        <end position="79"/>
    </location>
</feature>
<keyword evidence="2" id="KW-0472">Membrane</keyword>
<dbReference type="EMBL" id="CP154858">
    <property type="protein sequence ID" value="XDT71321.1"/>
    <property type="molecule type" value="Genomic_DNA"/>
</dbReference>
<gene>
    <name evidence="3" type="ORF">AAIA72_10955</name>
</gene>
<dbReference type="AlphaFoldDB" id="A0AB39USQ6"/>
<reference evidence="3" key="1">
    <citation type="submission" date="2024-05" db="EMBL/GenBank/DDBJ databases">
        <title>Genome sequencing of novel strain.</title>
        <authorList>
            <person name="Ganbat D."/>
            <person name="Ganbat S."/>
            <person name="Lee S.-J."/>
        </authorList>
    </citation>
    <scope>NUCLEOTIDE SEQUENCE</scope>
    <source>
        <strain evidence="3">SMD15-11</strain>
    </source>
</reference>
<dbReference type="RefSeq" id="WP_369600356.1">
    <property type="nucleotide sequence ID" value="NZ_CP154858.1"/>
</dbReference>
<protein>
    <submittedName>
        <fullName evidence="3">DUF2933 domain-containing protein</fullName>
    </submittedName>
</protein>
<accession>A0AB39USQ6</accession>
<organism evidence="3">
    <name type="scientific">Thermohahella caldifontis</name>
    <dbReference type="NCBI Taxonomy" id="3142973"/>
    <lineage>
        <taxon>Bacteria</taxon>
        <taxon>Pseudomonadati</taxon>
        <taxon>Pseudomonadota</taxon>
        <taxon>Gammaproteobacteria</taxon>
        <taxon>Oceanospirillales</taxon>
        <taxon>Hahellaceae</taxon>
        <taxon>Thermohahella</taxon>
    </lineage>
</organism>
<evidence type="ECO:0000313" key="3">
    <source>
        <dbReference type="EMBL" id="XDT71321.1"/>
    </source>
</evidence>
<evidence type="ECO:0000256" key="2">
    <source>
        <dbReference type="SAM" id="Phobius"/>
    </source>
</evidence>
<feature type="transmembrane region" description="Helical" evidence="2">
    <location>
        <begin position="34"/>
        <end position="51"/>
    </location>
</feature>
<dbReference type="InterPro" id="IPR021682">
    <property type="entry name" value="DUF2933"/>
</dbReference>
<evidence type="ECO:0000256" key="1">
    <source>
        <dbReference type="SAM" id="MobiDB-lite"/>
    </source>
</evidence>
<name>A0AB39USQ6_9GAMM</name>
<sequence>MKITHTMKVVGATLVVAGVSAVQSGWISGRDLLFYGLLLACPLMHVFMHGGHGHGKGHHDHDAESDAQDPEIRKLPDQR</sequence>
<feature type="region of interest" description="Disordered" evidence="1">
    <location>
        <begin position="52"/>
        <end position="79"/>
    </location>
</feature>
<keyword evidence="2" id="KW-1133">Transmembrane helix</keyword>
<proteinExistence type="predicted"/>